<dbReference type="InterPro" id="IPR050706">
    <property type="entry name" value="Cyclic-di-GMP_PDE-like"/>
</dbReference>
<protein>
    <recommendedName>
        <fullName evidence="6">Diguanylate phosphodiesterase</fullName>
    </recommendedName>
</protein>
<accession>A0A2S0PAR2</accession>
<reference evidence="4 5" key="1">
    <citation type="submission" date="2018-04" db="EMBL/GenBank/DDBJ databases">
        <title>Denitrifier Microvirgula.</title>
        <authorList>
            <person name="Anderson E."/>
            <person name="Jang J."/>
            <person name="Ishii S."/>
        </authorList>
    </citation>
    <scope>NUCLEOTIDE SEQUENCE [LARGE SCALE GENOMIC DNA]</scope>
    <source>
        <strain evidence="4 5">BE2.4</strain>
    </source>
</reference>
<keyword evidence="1" id="KW-0597">Phosphoprotein</keyword>
<evidence type="ECO:0008006" key="6">
    <source>
        <dbReference type="Google" id="ProtNLM"/>
    </source>
</evidence>
<evidence type="ECO:0000259" key="3">
    <source>
        <dbReference type="PROSITE" id="PS50883"/>
    </source>
</evidence>
<feature type="domain" description="EAL" evidence="3">
    <location>
        <begin position="188"/>
        <end position="441"/>
    </location>
</feature>
<feature type="modified residue" description="4-aspartylphosphate" evidence="1">
    <location>
        <position position="98"/>
    </location>
</feature>
<gene>
    <name evidence="4" type="ORF">DAI18_10720</name>
</gene>
<dbReference type="PROSITE" id="PS50110">
    <property type="entry name" value="RESPONSE_REGULATORY"/>
    <property type="match status" value="1"/>
</dbReference>
<name>A0A2S0PAR2_9NEIS</name>
<dbReference type="InterPro" id="IPR001789">
    <property type="entry name" value="Sig_transdc_resp-reg_receiver"/>
</dbReference>
<proteinExistence type="predicted"/>
<dbReference type="InterPro" id="IPR035919">
    <property type="entry name" value="EAL_sf"/>
</dbReference>
<dbReference type="Proteomes" id="UP000244173">
    <property type="component" value="Chromosome"/>
</dbReference>
<feature type="domain" description="Response regulatory" evidence="2">
    <location>
        <begin position="37"/>
        <end position="168"/>
    </location>
</feature>
<dbReference type="SUPFAM" id="SSF141868">
    <property type="entry name" value="EAL domain-like"/>
    <property type="match status" value="1"/>
</dbReference>
<dbReference type="STRING" id="1122240.GCA_000620105_00177"/>
<organism evidence="4 5">
    <name type="scientific">Microvirgula aerodenitrificans</name>
    <dbReference type="NCBI Taxonomy" id="57480"/>
    <lineage>
        <taxon>Bacteria</taxon>
        <taxon>Pseudomonadati</taxon>
        <taxon>Pseudomonadota</taxon>
        <taxon>Betaproteobacteria</taxon>
        <taxon>Neisseriales</taxon>
        <taxon>Aquaspirillaceae</taxon>
        <taxon>Microvirgula</taxon>
    </lineage>
</organism>
<dbReference type="Pfam" id="PF00072">
    <property type="entry name" value="Response_reg"/>
    <property type="match status" value="1"/>
</dbReference>
<dbReference type="SMART" id="SM00448">
    <property type="entry name" value="REC"/>
    <property type="match status" value="1"/>
</dbReference>
<evidence type="ECO:0000313" key="5">
    <source>
        <dbReference type="Proteomes" id="UP000244173"/>
    </source>
</evidence>
<dbReference type="CDD" id="cd01948">
    <property type="entry name" value="EAL"/>
    <property type="match status" value="1"/>
</dbReference>
<dbReference type="PROSITE" id="PS50883">
    <property type="entry name" value="EAL"/>
    <property type="match status" value="1"/>
</dbReference>
<evidence type="ECO:0000313" key="4">
    <source>
        <dbReference type="EMBL" id="AVY94468.1"/>
    </source>
</evidence>
<evidence type="ECO:0000256" key="1">
    <source>
        <dbReference type="PROSITE-ProRule" id="PRU00169"/>
    </source>
</evidence>
<dbReference type="GO" id="GO:0000160">
    <property type="term" value="P:phosphorelay signal transduction system"/>
    <property type="evidence" value="ECO:0007669"/>
    <property type="project" value="InterPro"/>
</dbReference>
<dbReference type="EMBL" id="CP028519">
    <property type="protein sequence ID" value="AVY94468.1"/>
    <property type="molecule type" value="Genomic_DNA"/>
</dbReference>
<sequence>MFNVDAPYRFVAGVPLMTRNTFSPSPVCLSEACLPLNVLIAERHDSQRTALCQALRALGACVIYAASSGWDAYHILRGLDGLAEDGLGIGAVDVVICDLQLPEMDGVELIRQLAALPRKPVLLLSCSLPPRLMLAVREMMRQYQVPFGGLLDKPVRPEQLHRLLQEVVTDRTRAGKPVNTYPSSAQPMFVSRPVLERALDSRAIEPWYQPKTDPLTGRPLGFEVLARWRHPEQGILPTACFLSGIELHGLMERMSAILLEQSLQLLGQLESQDAGLTLSFNLCWSQLADPALADRILHQTRAYRIEPERVVLEMTEWSVIQHMGPTLDNLIRLGMRGFQLSLDDFGAGYNALHLLAELPLDELKIDRSLVHRASCSETATQVLTAVQQLAHRIGLRTVAEGIERDEDYQLVRSLGCDEVQGHFIAPAMCETDFIDWLRCRQTRAGAC</sequence>
<dbReference type="SMART" id="SM00052">
    <property type="entry name" value="EAL"/>
    <property type="match status" value="1"/>
</dbReference>
<dbReference type="PANTHER" id="PTHR33121">
    <property type="entry name" value="CYCLIC DI-GMP PHOSPHODIESTERASE PDEF"/>
    <property type="match status" value="1"/>
</dbReference>
<evidence type="ECO:0000259" key="2">
    <source>
        <dbReference type="PROSITE" id="PS50110"/>
    </source>
</evidence>
<dbReference type="SUPFAM" id="SSF52172">
    <property type="entry name" value="CheY-like"/>
    <property type="match status" value="1"/>
</dbReference>
<dbReference type="Gene3D" id="3.20.20.450">
    <property type="entry name" value="EAL domain"/>
    <property type="match status" value="1"/>
</dbReference>
<dbReference type="InterPro" id="IPR011006">
    <property type="entry name" value="CheY-like_superfamily"/>
</dbReference>
<dbReference type="KEGG" id="maer:DAI18_10720"/>
<dbReference type="Pfam" id="PF00563">
    <property type="entry name" value="EAL"/>
    <property type="match status" value="1"/>
</dbReference>
<keyword evidence="5" id="KW-1185">Reference proteome</keyword>
<dbReference type="PANTHER" id="PTHR33121:SF70">
    <property type="entry name" value="SIGNALING PROTEIN YKOW"/>
    <property type="match status" value="1"/>
</dbReference>
<dbReference type="Gene3D" id="3.40.50.2300">
    <property type="match status" value="1"/>
</dbReference>
<dbReference type="InterPro" id="IPR001633">
    <property type="entry name" value="EAL_dom"/>
</dbReference>
<dbReference type="AlphaFoldDB" id="A0A2S0PAR2"/>
<dbReference type="GO" id="GO:0071111">
    <property type="term" value="F:cyclic-guanylate-specific phosphodiesterase activity"/>
    <property type="evidence" value="ECO:0007669"/>
    <property type="project" value="InterPro"/>
</dbReference>